<dbReference type="InterPro" id="IPR016032">
    <property type="entry name" value="Sig_transdc_resp-reg_C-effctor"/>
</dbReference>
<dbReference type="PRINTS" id="PR00038">
    <property type="entry name" value="HTHLUXR"/>
</dbReference>
<evidence type="ECO:0000256" key="3">
    <source>
        <dbReference type="ARBA" id="ARBA00023163"/>
    </source>
</evidence>
<comment type="caution">
    <text evidence="5">The sequence shown here is derived from an EMBL/GenBank/DDBJ whole genome shotgun (WGS) entry which is preliminary data.</text>
</comment>
<keyword evidence="2" id="KW-0238">DNA-binding</keyword>
<keyword evidence="1" id="KW-0805">Transcription regulation</keyword>
<dbReference type="RefSeq" id="WP_311494140.1">
    <property type="nucleotide sequence ID" value="NZ_JAVRHO010000005.1"/>
</dbReference>
<accession>A0ABU3CHX8</accession>
<dbReference type="Gene3D" id="1.10.10.10">
    <property type="entry name" value="Winged helix-like DNA-binding domain superfamily/Winged helix DNA-binding domain"/>
    <property type="match status" value="1"/>
</dbReference>
<evidence type="ECO:0000256" key="1">
    <source>
        <dbReference type="ARBA" id="ARBA00023015"/>
    </source>
</evidence>
<organism evidence="5 6">
    <name type="scientific">Autumnicola lenta</name>
    <dbReference type="NCBI Taxonomy" id="3075593"/>
    <lineage>
        <taxon>Bacteria</taxon>
        <taxon>Pseudomonadati</taxon>
        <taxon>Bacteroidota</taxon>
        <taxon>Flavobacteriia</taxon>
        <taxon>Flavobacteriales</taxon>
        <taxon>Flavobacteriaceae</taxon>
        <taxon>Autumnicola</taxon>
    </lineage>
</organism>
<keyword evidence="3" id="KW-0804">Transcription</keyword>
<evidence type="ECO:0000256" key="2">
    <source>
        <dbReference type="ARBA" id="ARBA00023125"/>
    </source>
</evidence>
<dbReference type="InterPro" id="IPR000792">
    <property type="entry name" value="Tscrpt_reg_LuxR_C"/>
</dbReference>
<dbReference type="PANTHER" id="PTHR44688:SF16">
    <property type="entry name" value="DNA-BINDING TRANSCRIPTIONAL ACTIVATOR DEVR_DOSR"/>
    <property type="match status" value="1"/>
</dbReference>
<dbReference type="SMART" id="SM00421">
    <property type="entry name" value="HTH_LUXR"/>
    <property type="match status" value="1"/>
</dbReference>
<dbReference type="SUPFAM" id="SSF46894">
    <property type="entry name" value="C-terminal effector domain of the bipartite response regulators"/>
    <property type="match status" value="1"/>
</dbReference>
<dbReference type="InterPro" id="IPR036388">
    <property type="entry name" value="WH-like_DNA-bd_sf"/>
</dbReference>
<proteinExistence type="predicted"/>
<keyword evidence="6" id="KW-1185">Reference proteome</keyword>
<dbReference type="Pfam" id="PF00196">
    <property type="entry name" value="GerE"/>
    <property type="match status" value="1"/>
</dbReference>
<evidence type="ECO:0000313" key="5">
    <source>
        <dbReference type="EMBL" id="MDT0645953.1"/>
    </source>
</evidence>
<dbReference type="CDD" id="cd06170">
    <property type="entry name" value="LuxR_C_like"/>
    <property type="match status" value="1"/>
</dbReference>
<dbReference type="PROSITE" id="PS00622">
    <property type="entry name" value="HTH_LUXR_1"/>
    <property type="match status" value="1"/>
</dbReference>
<gene>
    <name evidence="5" type="ORF">RM545_04565</name>
</gene>
<protein>
    <submittedName>
        <fullName evidence="5">LuxR C-terminal-related transcriptional regulator</fullName>
    </submittedName>
</protein>
<name>A0ABU3CHX8_9FLAO</name>
<evidence type="ECO:0000313" key="6">
    <source>
        <dbReference type="Proteomes" id="UP001245285"/>
    </source>
</evidence>
<feature type="domain" description="HTH luxR-type" evidence="4">
    <location>
        <begin position="16"/>
        <end position="81"/>
    </location>
</feature>
<dbReference type="PROSITE" id="PS50043">
    <property type="entry name" value="HTH_LUXR_2"/>
    <property type="match status" value="1"/>
</dbReference>
<dbReference type="Proteomes" id="UP001245285">
    <property type="component" value="Unassembled WGS sequence"/>
</dbReference>
<dbReference type="PANTHER" id="PTHR44688">
    <property type="entry name" value="DNA-BINDING TRANSCRIPTIONAL ACTIVATOR DEVR_DOSR"/>
    <property type="match status" value="1"/>
</dbReference>
<sequence>MDIFKGKFDPEDADSSTDFSKLLTNKEKQIVEELSRGLNAEQIAEEMNLSPHTIKTHRRNILQKTECTNTTELVAKNLINGTISPGLE</sequence>
<evidence type="ECO:0000259" key="4">
    <source>
        <dbReference type="PROSITE" id="PS50043"/>
    </source>
</evidence>
<dbReference type="EMBL" id="JAVRHO010000005">
    <property type="protein sequence ID" value="MDT0645953.1"/>
    <property type="molecule type" value="Genomic_DNA"/>
</dbReference>
<reference evidence="5 6" key="1">
    <citation type="submission" date="2023-09" db="EMBL/GenBank/DDBJ databases">
        <authorList>
            <person name="Rey-Velasco X."/>
        </authorList>
    </citation>
    <scope>NUCLEOTIDE SEQUENCE [LARGE SCALE GENOMIC DNA]</scope>
    <source>
        <strain evidence="5 6">F260</strain>
    </source>
</reference>